<feature type="binding site" description="axial binding residue" evidence="5">
    <location>
        <position position="332"/>
    </location>
    <ligand>
        <name>heme c</name>
        <dbReference type="ChEBI" id="CHEBI:61717"/>
        <label>3</label>
    </ligand>
    <ligandPart>
        <name>Fe</name>
        <dbReference type="ChEBI" id="CHEBI:18248"/>
    </ligandPart>
</feature>
<feature type="binding site" description="covalent" evidence="4">
    <location>
        <position position="331"/>
    </location>
    <ligand>
        <name>heme c</name>
        <dbReference type="ChEBI" id="CHEBI:61717"/>
        <label>3</label>
    </ligand>
</feature>
<proteinExistence type="predicted"/>
<gene>
    <name evidence="8" type="ORF">C4E15_05425</name>
</gene>
<accession>A0A2S5GWJ3</accession>
<keyword evidence="2 5" id="KW-0479">Metal-binding</keyword>
<feature type="binding site" description="axial binding residue" evidence="5">
    <location>
        <position position="62"/>
    </location>
    <ligand>
        <name>heme c</name>
        <dbReference type="ChEBI" id="CHEBI:61717"/>
        <label>1</label>
    </ligand>
    <ligandPart>
        <name>Fe</name>
        <dbReference type="ChEBI" id="CHEBI:18248"/>
    </ligandPart>
</feature>
<dbReference type="InterPro" id="IPR009056">
    <property type="entry name" value="Cyt_c-like_dom"/>
</dbReference>
<feature type="binding site" description="covalent" evidence="4">
    <location>
        <position position="328"/>
    </location>
    <ligand>
        <name>heme c</name>
        <dbReference type="ChEBI" id="CHEBI:61717"/>
        <label>3</label>
    </ligand>
</feature>
<dbReference type="AlphaFoldDB" id="A0A2S5GWJ3"/>
<feature type="binding site" description="covalent" evidence="4">
    <location>
        <position position="204"/>
    </location>
    <ligand>
        <name>heme c</name>
        <dbReference type="ChEBI" id="CHEBI:61717"/>
        <label>2</label>
    </ligand>
</feature>
<dbReference type="PROSITE" id="PS51007">
    <property type="entry name" value="CYTC"/>
    <property type="match status" value="3"/>
</dbReference>
<dbReference type="Proteomes" id="UP000239990">
    <property type="component" value="Unassembled WGS sequence"/>
</dbReference>
<comment type="caution">
    <text evidence="8">The sequence shown here is derived from an EMBL/GenBank/DDBJ whole genome shotgun (WGS) entry which is preliminary data.</text>
</comment>
<dbReference type="PANTHER" id="PTHR35008">
    <property type="entry name" value="BLL4482 PROTEIN-RELATED"/>
    <property type="match status" value="1"/>
</dbReference>
<name>A0A2S5GWJ3_9BURK</name>
<feature type="binding site" description="covalent" evidence="4">
    <location>
        <position position="61"/>
    </location>
    <ligand>
        <name>heme c</name>
        <dbReference type="ChEBI" id="CHEBI:61717"/>
        <label>1</label>
    </ligand>
</feature>
<evidence type="ECO:0000259" key="7">
    <source>
        <dbReference type="PROSITE" id="PS51007"/>
    </source>
</evidence>
<keyword evidence="1 4" id="KW-0349">Heme</keyword>
<dbReference type="InterPro" id="IPR036909">
    <property type="entry name" value="Cyt_c-like_dom_sf"/>
</dbReference>
<dbReference type="GO" id="GO:0009055">
    <property type="term" value="F:electron transfer activity"/>
    <property type="evidence" value="ECO:0007669"/>
    <property type="project" value="InterPro"/>
</dbReference>
<keyword evidence="6" id="KW-0812">Transmembrane</keyword>
<evidence type="ECO:0000256" key="6">
    <source>
        <dbReference type="SAM" id="Phobius"/>
    </source>
</evidence>
<organism evidence="8 9">
    <name type="scientific">Achromobacter spanius</name>
    <dbReference type="NCBI Taxonomy" id="217203"/>
    <lineage>
        <taxon>Bacteria</taxon>
        <taxon>Pseudomonadati</taxon>
        <taxon>Pseudomonadota</taxon>
        <taxon>Betaproteobacteria</taxon>
        <taxon>Burkholderiales</taxon>
        <taxon>Alcaligenaceae</taxon>
        <taxon>Achromobacter</taxon>
    </lineage>
</organism>
<dbReference type="OrthoDB" id="9809720at2"/>
<dbReference type="GO" id="GO:0020037">
    <property type="term" value="F:heme binding"/>
    <property type="evidence" value="ECO:0007669"/>
    <property type="project" value="InterPro"/>
</dbReference>
<feature type="transmembrane region" description="Helical" evidence="6">
    <location>
        <begin position="7"/>
        <end position="26"/>
    </location>
</feature>
<dbReference type="InterPro" id="IPR051459">
    <property type="entry name" value="Cytochrome_c-type_DH"/>
</dbReference>
<dbReference type="EMBL" id="PREU01000002">
    <property type="protein sequence ID" value="PPA77462.1"/>
    <property type="molecule type" value="Genomic_DNA"/>
</dbReference>
<evidence type="ECO:0000313" key="9">
    <source>
        <dbReference type="Proteomes" id="UP000239990"/>
    </source>
</evidence>
<feature type="domain" description="Cytochrome c" evidence="7">
    <location>
        <begin position="181"/>
        <end position="299"/>
    </location>
</feature>
<dbReference type="PANTHER" id="PTHR35008:SF4">
    <property type="entry name" value="BLL4482 PROTEIN"/>
    <property type="match status" value="1"/>
</dbReference>
<keyword evidence="6" id="KW-0472">Membrane</keyword>
<evidence type="ECO:0000256" key="4">
    <source>
        <dbReference type="PIRSR" id="PIRSR000018-50"/>
    </source>
</evidence>
<feature type="binding site" description="covalent" evidence="4">
    <location>
        <position position="207"/>
    </location>
    <ligand>
        <name>heme c</name>
        <dbReference type="ChEBI" id="CHEBI:61717"/>
        <label>2</label>
    </ligand>
</feature>
<feature type="binding site" description="axial binding residue" evidence="5">
    <location>
        <position position="208"/>
    </location>
    <ligand>
        <name>heme c</name>
        <dbReference type="ChEBI" id="CHEBI:61717"/>
        <label>2</label>
    </ligand>
    <ligandPart>
        <name>Fe</name>
        <dbReference type="ChEBI" id="CHEBI:18248"/>
    </ligandPart>
</feature>
<keyword evidence="6" id="KW-1133">Transmembrane helix</keyword>
<protein>
    <submittedName>
        <fullName evidence="8">Alcohol dehydrogenase</fullName>
    </submittedName>
</protein>
<evidence type="ECO:0000256" key="3">
    <source>
        <dbReference type="ARBA" id="ARBA00023004"/>
    </source>
</evidence>
<evidence type="ECO:0000313" key="8">
    <source>
        <dbReference type="EMBL" id="PPA77462.1"/>
    </source>
</evidence>
<evidence type="ECO:0000256" key="1">
    <source>
        <dbReference type="ARBA" id="ARBA00022617"/>
    </source>
</evidence>
<dbReference type="SUPFAM" id="SSF46626">
    <property type="entry name" value="Cytochrome c"/>
    <property type="match status" value="3"/>
</dbReference>
<comment type="cofactor">
    <cofactor evidence="4">
        <name>heme c</name>
        <dbReference type="ChEBI" id="CHEBI:61717"/>
    </cofactor>
    <text evidence="4">Binds 3 heme c groups covalently per subunit.</text>
</comment>
<dbReference type="GO" id="GO:0016614">
    <property type="term" value="F:oxidoreductase activity, acting on CH-OH group of donors"/>
    <property type="evidence" value="ECO:0007669"/>
    <property type="project" value="InterPro"/>
</dbReference>
<feature type="domain" description="Cytochrome c" evidence="7">
    <location>
        <begin position="315"/>
        <end position="405"/>
    </location>
</feature>
<dbReference type="GO" id="GO:0005506">
    <property type="term" value="F:iron ion binding"/>
    <property type="evidence" value="ECO:0007669"/>
    <property type="project" value="InterPro"/>
</dbReference>
<dbReference type="Gene3D" id="1.10.760.10">
    <property type="entry name" value="Cytochrome c-like domain"/>
    <property type="match status" value="3"/>
</dbReference>
<keyword evidence="3 5" id="KW-0408">Iron</keyword>
<dbReference type="GO" id="GO:0016020">
    <property type="term" value="C:membrane"/>
    <property type="evidence" value="ECO:0007669"/>
    <property type="project" value="InterPro"/>
</dbReference>
<evidence type="ECO:0000256" key="2">
    <source>
        <dbReference type="ARBA" id="ARBA00022723"/>
    </source>
</evidence>
<dbReference type="InterPro" id="IPR014353">
    <property type="entry name" value="Membr-bd_ADH_cyt_c"/>
</dbReference>
<dbReference type="Pfam" id="PF00034">
    <property type="entry name" value="Cytochrom_C"/>
    <property type="match status" value="3"/>
</dbReference>
<feature type="binding site" description="covalent" evidence="4">
    <location>
        <position position="58"/>
    </location>
    <ligand>
        <name>heme c</name>
        <dbReference type="ChEBI" id="CHEBI:61717"/>
        <label>1</label>
    </ligand>
</feature>
<dbReference type="PIRSF" id="PIRSF000018">
    <property type="entry name" value="Mb_ADH_cyt_c"/>
    <property type="match status" value="1"/>
</dbReference>
<feature type="domain" description="Cytochrome c" evidence="7">
    <location>
        <begin position="44"/>
        <end position="147"/>
    </location>
</feature>
<reference evidence="8 9" key="1">
    <citation type="submission" date="2018-02" db="EMBL/GenBank/DDBJ databases">
        <title>Draft Genome of Achromobacter spanius stain 6.</title>
        <authorList>
            <person name="Gunasekera T.S."/>
            <person name="Radwan O."/>
            <person name="Ruiz O.N."/>
        </authorList>
    </citation>
    <scope>NUCLEOTIDE SEQUENCE [LARGE SCALE GENOMIC DNA]</scope>
    <source>
        <strain evidence="8 9">6</strain>
    </source>
</reference>
<evidence type="ECO:0000256" key="5">
    <source>
        <dbReference type="PIRSR" id="PIRSR000018-51"/>
    </source>
</evidence>
<dbReference type="RefSeq" id="WP_104142632.1">
    <property type="nucleotide sequence ID" value="NZ_PREU01000002.1"/>
</dbReference>
<sequence>MKLFKKILTFVLVALIVAVGGLYWLGTREDTSTGPAATTTDAATLVDRGRYLAQVGNCMACHTSRGGKALAGGTPIPTPFGTVYGPNITPDDKTGIGSWTADDFWQALHNGKSKDGTLLYPAFPYTEYTRVSRADADALYAYLRSVPPVEQANRPADMAFPYNQRELLAAWRALYFKPGVQEADAGQSVQWNRGRYLVEGLGHCAACHTPRNRLGATKASEALTGGVIPVLDWYAPPLTNDMQTGMGRWTAADIAALLKTGISAHSSASGPMAEVVLGSTQHLTDDDALAIGVYIKSLPATPASTPRQQSAAAPAAMELGSKIYSQQCAKCHQPQGQGSGTAWPALAGNPTVTAPVPTNVIRMVLDGGYAPATAANPRPHGMPPFGQILNDSDIAMLVSYIRNSWGNEAGSVTALDVKRARAASTLN</sequence>